<sequence>MVSRSHIASPDKGFDLINPTYEHGLYLDGLHAPSLEPHLGGSPGVLQGAGDGVQGGGRRVIGSSGGGRDGGKAVRSHFRMFGSRQKAEVTPLSQIAGRLDTAAHNGRVTSQNASSLSMAVRGVTPHKGSFT</sequence>
<name>A0A5B7FSX5_PORTR</name>
<organism evidence="2 3">
    <name type="scientific">Portunus trituberculatus</name>
    <name type="common">Swimming crab</name>
    <name type="synonym">Neptunus trituberculatus</name>
    <dbReference type="NCBI Taxonomy" id="210409"/>
    <lineage>
        <taxon>Eukaryota</taxon>
        <taxon>Metazoa</taxon>
        <taxon>Ecdysozoa</taxon>
        <taxon>Arthropoda</taxon>
        <taxon>Crustacea</taxon>
        <taxon>Multicrustacea</taxon>
        <taxon>Malacostraca</taxon>
        <taxon>Eumalacostraca</taxon>
        <taxon>Eucarida</taxon>
        <taxon>Decapoda</taxon>
        <taxon>Pleocyemata</taxon>
        <taxon>Brachyura</taxon>
        <taxon>Eubrachyura</taxon>
        <taxon>Portunoidea</taxon>
        <taxon>Portunidae</taxon>
        <taxon>Portuninae</taxon>
        <taxon>Portunus</taxon>
    </lineage>
</organism>
<keyword evidence="3" id="KW-1185">Reference proteome</keyword>
<accession>A0A5B7FSX5</accession>
<gene>
    <name evidence="2" type="ORF">E2C01_044360</name>
</gene>
<protein>
    <submittedName>
        <fullName evidence="2">Uncharacterized protein</fullName>
    </submittedName>
</protein>
<feature type="compositionally biased region" description="Gly residues" evidence="1">
    <location>
        <begin position="50"/>
        <end position="68"/>
    </location>
</feature>
<reference evidence="2 3" key="1">
    <citation type="submission" date="2019-05" db="EMBL/GenBank/DDBJ databases">
        <title>Another draft genome of Portunus trituberculatus and its Hox gene families provides insights of decapod evolution.</title>
        <authorList>
            <person name="Jeong J.-H."/>
            <person name="Song I."/>
            <person name="Kim S."/>
            <person name="Choi T."/>
            <person name="Kim D."/>
            <person name="Ryu S."/>
            <person name="Kim W."/>
        </authorList>
    </citation>
    <scope>NUCLEOTIDE SEQUENCE [LARGE SCALE GENOMIC DNA]</scope>
    <source>
        <tissue evidence="2">Muscle</tissue>
    </source>
</reference>
<feature type="region of interest" description="Disordered" evidence="1">
    <location>
        <begin position="50"/>
        <end position="74"/>
    </location>
</feature>
<dbReference type="EMBL" id="VSRR010009560">
    <property type="protein sequence ID" value="MPC50531.1"/>
    <property type="molecule type" value="Genomic_DNA"/>
</dbReference>
<proteinExistence type="predicted"/>
<dbReference type="Proteomes" id="UP000324222">
    <property type="component" value="Unassembled WGS sequence"/>
</dbReference>
<dbReference type="AlphaFoldDB" id="A0A5B7FSX5"/>
<evidence type="ECO:0000313" key="3">
    <source>
        <dbReference type="Proteomes" id="UP000324222"/>
    </source>
</evidence>
<evidence type="ECO:0000313" key="2">
    <source>
        <dbReference type="EMBL" id="MPC50531.1"/>
    </source>
</evidence>
<evidence type="ECO:0000256" key="1">
    <source>
        <dbReference type="SAM" id="MobiDB-lite"/>
    </source>
</evidence>
<comment type="caution">
    <text evidence="2">The sequence shown here is derived from an EMBL/GenBank/DDBJ whole genome shotgun (WGS) entry which is preliminary data.</text>
</comment>